<feature type="compositionally biased region" description="Basic and acidic residues" evidence="1">
    <location>
        <begin position="227"/>
        <end position="239"/>
    </location>
</feature>
<feature type="compositionally biased region" description="Basic and acidic residues" evidence="1">
    <location>
        <begin position="42"/>
        <end position="57"/>
    </location>
</feature>
<organism evidence="3 4">
    <name type="scientific">Adineta ricciae</name>
    <name type="common">Rotifer</name>
    <dbReference type="NCBI Taxonomy" id="249248"/>
    <lineage>
        <taxon>Eukaryota</taxon>
        <taxon>Metazoa</taxon>
        <taxon>Spiralia</taxon>
        <taxon>Gnathifera</taxon>
        <taxon>Rotifera</taxon>
        <taxon>Eurotatoria</taxon>
        <taxon>Bdelloidea</taxon>
        <taxon>Adinetida</taxon>
        <taxon>Adinetidae</taxon>
        <taxon>Adineta</taxon>
    </lineage>
</organism>
<evidence type="ECO:0000313" key="2">
    <source>
        <dbReference type="EMBL" id="CAF1023315.1"/>
    </source>
</evidence>
<name>A0A815GAQ4_ADIRI</name>
<evidence type="ECO:0000313" key="4">
    <source>
        <dbReference type="Proteomes" id="UP000663828"/>
    </source>
</evidence>
<dbReference type="Proteomes" id="UP000663852">
    <property type="component" value="Unassembled WGS sequence"/>
</dbReference>
<dbReference type="EMBL" id="CAJNOR010002753">
    <property type="protein sequence ID" value="CAF1336147.1"/>
    <property type="molecule type" value="Genomic_DNA"/>
</dbReference>
<keyword evidence="4" id="KW-1185">Reference proteome</keyword>
<proteinExistence type="predicted"/>
<evidence type="ECO:0000313" key="3">
    <source>
        <dbReference type="EMBL" id="CAF1336147.1"/>
    </source>
</evidence>
<gene>
    <name evidence="2" type="ORF">EDS130_LOCUS16012</name>
    <name evidence="3" type="ORF">XAT740_LOCUS30700</name>
</gene>
<dbReference type="Proteomes" id="UP000663828">
    <property type="component" value="Unassembled WGS sequence"/>
</dbReference>
<comment type="caution">
    <text evidence="3">The sequence shown here is derived from an EMBL/GenBank/DDBJ whole genome shotgun (WGS) entry which is preliminary data.</text>
</comment>
<accession>A0A815GAQ4</accession>
<reference evidence="3" key="1">
    <citation type="submission" date="2021-02" db="EMBL/GenBank/DDBJ databases">
        <authorList>
            <person name="Nowell W R."/>
        </authorList>
    </citation>
    <scope>NUCLEOTIDE SEQUENCE</scope>
</reference>
<protein>
    <submittedName>
        <fullName evidence="3">Uncharacterized protein</fullName>
    </submittedName>
</protein>
<feature type="region of interest" description="Disordered" evidence="1">
    <location>
        <begin position="42"/>
        <end position="64"/>
    </location>
</feature>
<dbReference type="EMBL" id="CAJNOJ010000069">
    <property type="protein sequence ID" value="CAF1023315.1"/>
    <property type="molecule type" value="Genomic_DNA"/>
</dbReference>
<sequence length="239" mass="27094">MASPVDSFKMSIFGQLKTFSNGVQGAFEQRIARPLIALKRDLERSSSKTRTPSDHDSCSSSEDTTFVTRQETLLSSSPLEIIDFETSNPVRTILDKIKSTVSIPVERKISDDHPTDVTLNNAQHSLPDKSSLSHHKSVSFAGYNQFVKEDEGSTGEPANQTYKSYRETDFDQQFRQMFKPRRISLSESEDLVYQDLSAEIVGYVLKHALRMIEKEEDEKFTQSQNDSVREQDGDTIDLK</sequence>
<feature type="region of interest" description="Disordered" evidence="1">
    <location>
        <begin position="215"/>
        <end position="239"/>
    </location>
</feature>
<evidence type="ECO:0000256" key="1">
    <source>
        <dbReference type="SAM" id="MobiDB-lite"/>
    </source>
</evidence>
<dbReference type="OrthoDB" id="10021492at2759"/>
<dbReference type="AlphaFoldDB" id="A0A815GAQ4"/>